<accession>A0A1M5AS54</accession>
<gene>
    <name evidence="1" type="ORF">SAMN05444405_10779</name>
</gene>
<organism evidence="1 2">
    <name type="scientific">Bacteroides luti</name>
    <dbReference type="NCBI Taxonomy" id="1297750"/>
    <lineage>
        <taxon>Bacteria</taxon>
        <taxon>Pseudomonadati</taxon>
        <taxon>Bacteroidota</taxon>
        <taxon>Bacteroidia</taxon>
        <taxon>Bacteroidales</taxon>
        <taxon>Bacteroidaceae</taxon>
        <taxon>Bacteroides</taxon>
    </lineage>
</organism>
<keyword evidence="2" id="KW-1185">Reference proteome</keyword>
<name>A0A1M5AS54_9BACE</name>
<dbReference type="Gene3D" id="2.60.40.3620">
    <property type="match status" value="1"/>
</dbReference>
<proteinExistence type="predicted"/>
<dbReference type="RefSeq" id="WP_073401081.1">
    <property type="nucleotide sequence ID" value="NZ_FQTV01000007.1"/>
</dbReference>
<dbReference type="PROSITE" id="PS51257">
    <property type="entry name" value="PROKAR_LIPOPROTEIN"/>
    <property type="match status" value="1"/>
</dbReference>
<dbReference type="AlphaFoldDB" id="A0A1M5AS54"/>
<evidence type="ECO:0000313" key="2">
    <source>
        <dbReference type="Proteomes" id="UP000184509"/>
    </source>
</evidence>
<reference evidence="1 2" key="1">
    <citation type="submission" date="2016-11" db="EMBL/GenBank/DDBJ databases">
        <authorList>
            <person name="Jaros S."/>
            <person name="Januszkiewicz K."/>
            <person name="Wedrychowicz H."/>
        </authorList>
    </citation>
    <scope>NUCLEOTIDE SEQUENCE [LARGE SCALE GENOMIC DNA]</scope>
    <source>
        <strain evidence="1 2">DSM 26991</strain>
    </source>
</reference>
<evidence type="ECO:0008006" key="3">
    <source>
        <dbReference type="Google" id="ProtNLM"/>
    </source>
</evidence>
<sequence>MNKKQLTGLMSSFLLSCFLVGCSSDDFKDVDGKAPTIELVTDHIQSEVGRAFKISGTITDNDGIQSIRLQNEELDLDKTIDLSDIYEKTLTSYDLDYSFKTPSTLTGDNFAIRVTVTDLGGRSTEQTILLTMDGDFTNPTFTTVPDANITVLIKSQTKLNLRFSVQDDKALDHISVSIPSLNYSKTVAVTGKTYNYSDVVVMPSQVGTYALSISAVDKFNLTTTQNCTINVSEMPDFEKMYLTDVEDAALLNSDVFGVPVLIDHTGPYTYTARYYSEAAGSKVRFIPQKTDFSPICFGVDPDNANLLTDDPDVSKPIVLPTGKEYYEITFNVKTGEYSYKTYVPANPLPQAIGSDYYLDPAQPQYIIPFQIGLVGKGLPGNDSWSPSNITPLNQDKDNPYLFSTTMSLTAGTKMEFIIHNKHDWGWWDYCFWRFDSKTDIEKCVWKGGDNASITIKTTGNYMFKFDAHLKRAKFYPIN</sequence>
<dbReference type="Proteomes" id="UP000184509">
    <property type="component" value="Unassembled WGS sequence"/>
</dbReference>
<evidence type="ECO:0000313" key="1">
    <source>
        <dbReference type="EMBL" id="SHF33035.1"/>
    </source>
</evidence>
<dbReference type="EMBL" id="FQTV01000007">
    <property type="protein sequence ID" value="SHF33035.1"/>
    <property type="molecule type" value="Genomic_DNA"/>
</dbReference>
<protein>
    <recommendedName>
        <fullName evidence="3">Lipoprotein</fullName>
    </recommendedName>
</protein>
<dbReference type="STRING" id="1297750.SAMN05444405_10779"/>